<evidence type="ECO:0000256" key="1">
    <source>
        <dbReference type="ARBA" id="ARBA00022618"/>
    </source>
</evidence>
<dbReference type="PROSITE" id="PS50005">
    <property type="entry name" value="TPR"/>
    <property type="match status" value="2"/>
</dbReference>
<evidence type="ECO:0000256" key="3">
    <source>
        <dbReference type="ARBA" id="ARBA00022776"/>
    </source>
</evidence>
<dbReference type="EMBL" id="CAIIXF020000007">
    <property type="protein sequence ID" value="CAH1788277.1"/>
    <property type="molecule type" value="Genomic_DNA"/>
</dbReference>
<keyword evidence="1" id="KW-0132">Cell division</keyword>
<proteinExistence type="predicted"/>
<sequence>MAGEILIEKCSYLPKLREIVRSSIDQHQYDTALFWADKVVTLSNNNTEDIYWYAQTLYLTEQYHRASNLLCTQQLDKKNPACRYLAAKCHYECKEYQEAIDILACADNSPCKSKHVVPKPPLDNIAFSLKGNVDSSISLLRGKIYEAMDNRTLAADCFREALQHNVYCYEAFEMLVNHHMLTAEEERDLIERLPLSSQCTDEEIELVRFLYENKLKKYSKPNDLSLPTSLDALSENLDVIVNLAERHYYNCSFRECFRITSLILRKDPHNYSCLPLHIAVLIELHKSNALFSLAHKLVDLYPSKPVSWFAVGCYYLLVGKNEAARRYLSKATTLDRVFGPAWLAFGHSFAVENEHDQAMAAYFTASQLMKGCHLPMLYIGLEYGLTNNPKLAEKFFTQAREIAPEDPFVLHEMGVVSFQNHDWEAAECYFKKALEKIQTVSEELIPEKWEPLLSNLGHCCRKLKKYDDALEYHQQAMILCPQNPSTLSAIGYIHILTGNTITAVDYFHKALGLKRDDTFSTTMLGAAIEQMMGDIAPCDDVPDELPAYEYSGKLPKPSPDASSVTLDLDPQTGSPLEADMLTTHSNVLMAQNDDLGAHNETADDSILPSMESALMDTPLADTPRTLPDTSIQDVSLQDTSLNDSSMMIEEVEMEDND</sequence>
<dbReference type="GO" id="GO:0005680">
    <property type="term" value="C:anaphase-promoting complex"/>
    <property type="evidence" value="ECO:0007669"/>
    <property type="project" value="TreeGrafter"/>
</dbReference>
<keyword evidence="5 7" id="KW-0802">TPR repeat</keyword>
<evidence type="ECO:0000313" key="9">
    <source>
        <dbReference type="EMBL" id="CAH1788277.1"/>
    </source>
</evidence>
<dbReference type="GO" id="GO:0045842">
    <property type="term" value="P:positive regulation of mitotic metaphase/anaphase transition"/>
    <property type="evidence" value="ECO:0007669"/>
    <property type="project" value="TreeGrafter"/>
</dbReference>
<feature type="repeat" description="TPR" evidence="7">
    <location>
        <begin position="450"/>
        <end position="483"/>
    </location>
</feature>
<evidence type="ECO:0000313" key="10">
    <source>
        <dbReference type="Proteomes" id="UP000749559"/>
    </source>
</evidence>
<reference evidence="9" key="1">
    <citation type="submission" date="2022-03" db="EMBL/GenBank/DDBJ databases">
        <authorList>
            <person name="Martin C."/>
        </authorList>
    </citation>
    <scope>NUCLEOTIDE SEQUENCE</scope>
</reference>
<keyword evidence="10" id="KW-1185">Reference proteome</keyword>
<evidence type="ECO:0000256" key="7">
    <source>
        <dbReference type="PROSITE-ProRule" id="PRU00339"/>
    </source>
</evidence>
<keyword evidence="2" id="KW-0677">Repeat</keyword>
<dbReference type="Pfam" id="PF13181">
    <property type="entry name" value="TPR_8"/>
    <property type="match status" value="1"/>
</dbReference>
<evidence type="ECO:0000256" key="8">
    <source>
        <dbReference type="SAM" id="MobiDB-lite"/>
    </source>
</evidence>
<feature type="region of interest" description="Disordered" evidence="8">
    <location>
        <begin position="550"/>
        <end position="573"/>
    </location>
</feature>
<dbReference type="Proteomes" id="UP000749559">
    <property type="component" value="Unassembled WGS sequence"/>
</dbReference>
<evidence type="ECO:0008006" key="11">
    <source>
        <dbReference type="Google" id="ProtNLM"/>
    </source>
</evidence>
<keyword evidence="4" id="KW-0833">Ubl conjugation pathway</keyword>
<evidence type="ECO:0000256" key="2">
    <source>
        <dbReference type="ARBA" id="ARBA00022737"/>
    </source>
</evidence>
<gene>
    <name evidence="9" type="ORF">OFUS_LOCUS13838</name>
</gene>
<dbReference type="Pfam" id="PF12895">
    <property type="entry name" value="ANAPC3"/>
    <property type="match status" value="1"/>
</dbReference>
<dbReference type="GO" id="GO:0005737">
    <property type="term" value="C:cytoplasm"/>
    <property type="evidence" value="ECO:0007669"/>
    <property type="project" value="TreeGrafter"/>
</dbReference>
<dbReference type="SUPFAM" id="SSF48452">
    <property type="entry name" value="TPR-like"/>
    <property type="match status" value="2"/>
</dbReference>
<dbReference type="PANTHER" id="PTHR12558:SF9">
    <property type="entry name" value="CELL DIVISION CYCLE PROTEIN 16 HOMOLOG"/>
    <property type="match status" value="1"/>
</dbReference>
<feature type="repeat" description="TPR" evidence="7">
    <location>
        <begin position="484"/>
        <end position="517"/>
    </location>
</feature>
<keyword evidence="3" id="KW-0498">Mitosis</keyword>
<protein>
    <recommendedName>
        <fullName evidence="11">Cell division cycle protein 16 homolog</fullName>
    </recommendedName>
</protein>
<dbReference type="GO" id="GO:0016567">
    <property type="term" value="P:protein ubiquitination"/>
    <property type="evidence" value="ECO:0007669"/>
    <property type="project" value="TreeGrafter"/>
</dbReference>
<dbReference type="Gene3D" id="1.25.40.10">
    <property type="entry name" value="Tetratricopeptide repeat domain"/>
    <property type="match status" value="1"/>
</dbReference>
<dbReference type="AlphaFoldDB" id="A0A8S4P1J0"/>
<comment type="caution">
    <text evidence="9">The sequence shown here is derived from an EMBL/GenBank/DDBJ whole genome shotgun (WGS) entry which is preliminary data.</text>
</comment>
<accession>A0A8S4P1J0</accession>
<dbReference type="InterPro" id="IPR019734">
    <property type="entry name" value="TPR_rpt"/>
</dbReference>
<dbReference type="SMART" id="SM00028">
    <property type="entry name" value="TPR"/>
    <property type="match status" value="7"/>
</dbReference>
<dbReference type="Pfam" id="PF00515">
    <property type="entry name" value="TPR_1"/>
    <property type="match status" value="1"/>
</dbReference>
<dbReference type="GO" id="GO:0031145">
    <property type="term" value="P:anaphase-promoting complex-dependent catabolic process"/>
    <property type="evidence" value="ECO:0007669"/>
    <property type="project" value="TreeGrafter"/>
</dbReference>
<evidence type="ECO:0000256" key="6">
    <source>
        <dbReference type="ARBA" id="ARBA00023306"/>
    </source>
</evidence>
<dbReference type="OrthoDB" id="10006270at2759"/>
<dbReference type="InterPro" id="IPR011990">
    <property type="entry name" value="TPR-like_helical_dom_sf"/>
</dbReference>
<evidence type="ECO:0000256" key="5">
    <source>
        <dbReference type="ARBA" id="ARBA00022803"/>
    </source>
</evidence>
<keyword evidence="6" id="KW-0131">Cell cycle</keyword>
<organism evidence="9 10">
    <name type="scientific">Owenia fusiformis</name>
    <name type="common">Polychaete worm</name>
    <dbReference type="NCBI Taxonomy" id="6347"/>
    <lineage>
        <taxon>Eukaryota</taxon>
        <taxon>Metazoa</taxon>
        <taxon>Spiralia</taxon>
        <taxon>Lophotrochozoa</taxon>
        <taxon>Annelida</taxon>
        <taxon>Polychaeta</taxon>
        <taxon>Sedentaria</taxon>
        <taxon>Canalipalpata</taxon>
        <taxon>Sabellida</taxon>
        <taxon>Oweniida</taxon>
        <taxon>Oweniidae</taxon>
        <taxon>Owenia</taxon>
    </lineage>
</organism>
<evidence type="ECO:0000256" key="4">
    <source>
        <dbReference type="ARBA" id="ARBA00022786"/>
    </source>
</evidence>
<name>A0A8S4P1J0_OWEFU</name>
<dbReference type="SUPFAM" id="SSF81901">
    <property type="entry name" value="HCP-like"/>
    <property type="match status" value="1"/>
</dbReference>
<dbReference type="GO" id="GO:0051301">
    <property type="term" value="P:cell division"/>
    <property type="evidence" value="ECO:0007669"/>
    <property type="project" value="UniProtKB-KW"/>
</dbReference>
<dbReference type="PANTHER" id="PTHR12558">
    <property type="entry name" value="CELL DIVISION CYCLE 16,23,27"/>
    <property type="match status" value="1"/>
</dbReference>